<dbReference type="GO" id="GO:0016491">
    <property type="term" value="F:oxidoreductase activity"/>
    <property type="evidence" value="ECO:0007669"/>
    <property type="project" value="UniProtKB-KW"/>
</dbReference>
<evidence type="ECO:0000256" key="1">
    <source>
        <dbReference type="ARBA" id="ARBA00007637"/>
    </source>
</evidence>
<keyword evidence="3" id="KW-0520">NAD</keyword>
<reference evidence="5 6" key="1">
    <citation type="submission" date="2019-06" db="EMBL/GenBank/DDBJ databases">
        <title>Sequencing the genomes of 1000 actinobacteria strains.</title>
        <authorList>
            <person name="Klenk H.-P."/>
        </authorList>
    </citation>
    <scope>NUCLEOTIDE SEQUENCE [LARGE SCALE GENOMIC DNA]</scope>
    <source>
        <strain evidence="5 6">DSM 45928</strain>
    </source>
</reference>
<evidence type="ECO:0000313" key="6">
    <source>
        <dbReference type="Proteomes" id="UP000317043"/>
    </source>
</evidence>
<keyword evidence="2" id="KW-0560">Oxidoreductase</keyword>
<protein>
    <submittedName>
        <fullName evidence="5">NAD-dependent epimerase/dehydratase family protein</fullName>
    </submittedName>
</protein>
<gene>
    <name evidence="5" type="ORF">FB566_4137</name>
</gene>
<comment type="similarity">
    <text evidence="1">Belongs to the NAD(P)-dependent epimerase/dehydratase family.</text>
</comment>
<accession>A0A543B142</accession>
<evidence type="ECO:0000256" key="3">
    <source>
        <dbReference type="ARBA" id="ARBA00023027"/>
    </source>
</evidence>
<proteinExistence type="inferred from homology"/>
<sequence length="272" mass="29037">MTRQTILITGAAGGVGTLLRPRLAREDRTLRLLDIVPAVDPQPGEEVVTGSVTDLDTMVAACRGVDTIIHLGGQSREHTIDNVLELNVAGTYTTLEAARIAGVGTVMLASSNHAVGFSPREGIPEGGLPADTPARPDTLYGLSKVGIEAAGRLFADRYGLNVICVRIGSWFPTPPGVRGLATWLSPDDGARLVEACIAAEDPGYRLIWGISRNTRRWFSLAEGEAIGYDPQDDAESFADQLIEGAEPDFINDPELNRAGGTWCEVELGKPMM</sequence>
<name>A0A543B142_9ACTN</name>
<dbReference type="Pfam" id="PF01370">
    <property type="entry name" value="Epimerase"/>
    <property type="match status" value="1"/>
</dbReference>
<dbReference type="EMBL" id="VFOW01000001">
    <property type="protein sequence ID" value="TQL78548.1"/>
    <property type="molecule type" value="Genomic_DNA"/>
</dbReference>
<comment type="caution">
    <text evidence="5">The sequence shown here is derived from an EMBL/GenBank/DDBJ whole genome shotgun (WGS) entry which is preliminary data.</text>
</comment>
<evidence type="ECO:0000313" key="5">
    <source>
        <dbReference type="EMBL" id="TQL78548.1"/>
    </source>
</evidence>
<dbReference type="RefSeq" id="WP_142043147.1">
    <property type="nucleotide sequence ID" value="NZ_JBHTGS010000003.1"/>
</dbReference>
<dbReference type="FunCoup" id="A0A543B142">
    <property type="interactions" value="19"/>
</dbReference>
<dbReference type="PANTHER" id="PTHR43103:SF5">
    <property type="entry name" value="4-EPIMERASE, PUTATIVE (AFU_ORTHOLOGUE AFUA_7G00360)-RELATED"/>
    <property type="match status" value="1"/>
</dbReference>
<dbReference type="AlphaFoldDB" id="A0A543B142"/>
<dbReference type="Proteomes" id="UP000317043">
    <property type="component" value="Unassembled WGS sequence"/>
</dbReference>
<dbReference type="InterPro" id="IPR036291">
    <property type="entry name" value="NAD(P)-bd_dom_sf"/>
</dbReference>
<keyword evidence="6" id="KW-1185">Reference proteome</keyword>
<dbReference type="PANTHER" id="PTHR43103">
    <property type="entry name" value="NUCLEOSIDE-DIPHOSPHATE-SUGAR EPIMERASE"/>
    <property type="match status" value="1"/>
</dbReference>
<dbReference type="InterPro" id="IPR001509">
    <property type="entry name" value="Epimerase_deHydtase"/>
</dbReference>
<dbReference type="Gene3D" id="3.40.50.720">
    <property type="entry name" value="NAD(P)-binding Rossmann-like Domain"/>
    <property type="match status" value="1"/>
</dbReference>
<organism evidence="5 6">
    <name type="scientific">Stackebrandtia endophytica</name>
    <dbReference type="NCBI Taxonomy" id="1496996"/>
    <lineage>
        <taxon>Bacteria</taxon>
        <taxon>Bacillati</taxon>
        <taxon>Actinomycetota</taxon>
        <taxon>Actinomycetes</taxon>
        <taxon>Glycomycetales</taxon>
        <taxon>Glycomycetaceae</taxon>
        <taxon>Stackebrandtia</taxon>
    </lineage>
</organism>
<dbReference type="InParanoid" id="A0A543B142"/>
<dbReference type="SUPFAM" id="SSF51735">
    <property type="entry name" value="NAD(P)-binding Rossmann-fold domains"/>
    <property type="match status" value="1"/>
</dbReference>
<feature type="domain" description="NAD-dependent epimerase/dehydratase" evidence="4">
    <location>
        <begin position="6"/>
        <end position="171"/>
    </location>
</feature>
<evidence type="ECO:0000256" key="2">
    <source>
        <dbReference type="ARBA" id="ARBA00023002"/>
    </source>
</evidence>
<dbReference type="OrthoDB" id="9801785at2"/>
<evidence type="ECO:0000259" key="4">
    <source>
        <dbReference type="Pfam" id="PF01370"/>
    </source>
</evidence>